<dbReference type="PANTHER" id="PTHR31005">
    <property type="entry name" value="DUF4139 DOMAIN-CONTAINING PROTEIN"/>
    <property type="match status" value="1"/>
</dbReference>
<comment type="caution">
    <text evidence="4">The sequence shown here is derived from an EMBL/GenBank/DDBJ whole genome shotgun (WGS) entry which is preliminary data.</text>
</comment>
<evidence type="ECO:0000313" key="5">
    <source>
        <dbReference type="Proteomes" id="UP001597213"/>
    </source>
</evidence>
<gene>
    <name evidence="4" type="ORF">ACFSCT_18815</name>
</gene>
<dbReference type="InterPro" id="IPR025554">
    <property type="entry name" value="DUF4140"/>
</dbReference>
<dbReference type="EMBL" id="JBHUEN010000053">
    <property type="protein sequence ID" value="MFD1883767.1"/>
    <property type="molecule type" value="Genomic_DNA"/>
</dbReference>
<dbReference type="RefSeq" id="WP_379145356.1">
    <property type="nucleotide sequence ID" value="NZ_JBHUEN010000053.1"/>
</dbReference>
<feature type="domain" description="DUF4139" evidence="2">
    <location>
        <begin position="225"/>
        <end position="537"/>
    </location>
</feature>
<dbReference type="Pfam" id="PF13600">
    <property type="entry name" value="DUF4140"/>
    <property type="match status" value="1"/>
</dbReference>
<evidence type="ECO:0000313" key="4">
    <source>
        <dbReference type="EMBL" id="MFD1883767.1"/>
    </source>
</evidence>
<keyword evidence="1" id="KW-0732">Signal</keyword>
<evidence type="ECO:0000259" key="3">
    <source>
        <dbReference type="Pfam" id="PF13600"/>
    </source>
</evidence>
<reference evidence="5" key="1">
    <citation type="journal article" date="2019" name="Int. J. Syst. Evol. Microbiol.">
        <title>The Global Catalogue of Microorganisms (GCM) 10K type strain sequencing project: providing services to taxonomists for standard genome sequencing and annotation.</title>
        <authorList>
            <consortium name="The Broad Institute Genomics Platform"/>
            <consortium name="The Broad Institute Genome Sequencing Center for Infectious Disease"/>
            <person name="Wu L."/>
            <person name="Ma J."/>
        </authorList>
    </citation>
    <scope>NUCLEOTIDE SEQUENCE [LARGE SCALE GENOMIC DNA]</scope>
    <source>
        <strain evidence="5">CCUG 56029</strain>
    </source>
</reference>
<dbReference type="PANTHER" id="PTHR31005:SF8">
    <property type="entry name" value="DUF4139 DOMAIN-CONTAINING PROTEIN"/>
    <property type="match status" value="1"/>
</dbReference>
<dbReference type="InterPro" id="IPR037291">
    <property type="entry name" value="DUF4139"/>
</dbReference>
<dbReference type="InterPro" id="IPR011935">
    <property type="entry name" value="CHP02231"/>
</dbReference>
<feature type="chain" id="PRO_5047305538" evidence="1">
    <location>
        <begin position="19"/>
        <end position="544"/>
    </location>
</feature>
<dbReference type="Pfam" id="PF13598">
    <property type="entry name" value="DUF4139"/>
    <property type="match status" value="1"/>
</dbReference>
<sequence length="544" mass="57590">MRFSAMFLCLSVAPAALMADTITASAPITKVTLYPNGASVTRQISLTIPTGTHEVVLPGLPQGTDPGTLRIAAEGVTVGAVSAQTSRALPDESAESDAVIAARAEVRRLEQALRDRDAVAQGHRVRAEAAREQAAFLRDLAKGERTIAEGDIVALSQAVGAAILTALETAQAADLEAQKADVGREDDLRILGQAQARLTALTEDNRDGVALVMTVSSTGAPATIDVTSAITDAGWSPVYDLRLTRFGVEKPALDVERGLMVVQNSGEDWQGVDLTLSTSRPAGQSNAPDPWPVEARIIPRDDGVVMESGGATAKSMADAPNLEVAPVVARDAAESVMYGATVAYHYPTPVNIRSGADALRLKLDTLAMTPEVYAKAVPRTETSAYLTAETPNSSGQVLLPGPASLYVDGVLSGTQDLPLTAAGDDMELGFGPIDGITLRRDLPEQSEGERGILSSSNGRQETAVLTVKNLTDEDWPVRVLDRVPYSTQDALKIDWSAKPAPTETDPEGKRGVLVWETDVAAGATEEIRLETKMRWPEDQVLISE</sequence>
<organism evidence="4 5">
    <name type="scientific">Paracoccus pacificus</name>
    <dbReference type="NCBI Taxonomy" id="1463598"/>
    <lineage>
        <taxon>Bacteria</taxon>
        <taxon>Pseudomonadati</taxon>
        <taxon>Pseudomonadota</taxon>
        <taxon>Alphaproteobacteria</taxon>
        <taxon>Rhodobacterales</taxon>
        <taxon>Paracoccaceae</taxon>
        <taxon>Paracoccus</taxon>
    </lineage>
</organism>
<feature type="signal peptide" evidence="1">
    <location>
        <begin position="1"/>
        <end position="18"/>
    </location>
</feature>
<proteinExistence type="predicted"/>
<evidence type="ECO:0000256" key="1">
    <source>
        <dbReference type="SAM" id="SignalP"/>
    </source>
</evidence>
<feature type="domain" description="DUF4140" evidence="3">
    <location>
        <begin position="31"/>
        <end position="129"/>
    </location>
</feature>
<accession>A0ABW4RBY5</accession>
<protein>
    <submittedName>
        <fullName evidence="4">DUF4139 domain-containing protein</fullName>
    </submittedName>
</protein>
<dbReference type="Proteomes" id="UP001597213">
    <property type="component" value="Unassembled WGS sequence"/>
</dbReference>
<dbReference type="NCBIfam" id="TIGR02231">
    <property type="entry name" value="mucoidy inhibitor MuiA family protein"/>
    <property type="match status" value="1"/>
</dbReference>
<keyword evidence="5" id="KW-1185">Reference proteome</keyword>
<name>A0ABW4RBY5_9RHOB</name>
<evidence type="ECO:0000259" key="2">
    <source>
        <dbReference type="Pfam" id="PF13598"/>
    </source>
</evidence>